<feature type="non-terminal residue" evidence="1">
    <location>
        <position position="1"/>
    </location>
</feature>
<comment type="caution">
    <text evidence="1">The sequence shown here is derived from an EMBL/GenBank/DDBJ whole genome shotgun (WGS) entry which is preliminary data.</text>
</comment>
<evidence type="ECO:0000313" key="1">
    <source>
        <dbReference type="EMBL" id="MCE3362347.1"/>
    </source>
</evidence>
<reference evidence="1" key="2">
    <citation type="submission" date="2023-08" db="EMBL/GenBank/DDBJ databases">
        <authorList>
            <person name="Zhao H."/>
            <person name="Wang X."/>
        </authorList>
    </citation>
    <scope>NUCLEOTIDE SEQUENCE</scope>
    <source>
        <strain evidence="1">NC-4</strain>
    </source>
</reference>
<dbReference type="EMBL" id="JAIUEN010000062">
    <property type="protein sequence ID" value="MCE3362347.1"/>
    <property type="molecule type" value="Genomic_DNA"/>
</dbReference>
<name>A0AAW4Y7Z2_STAAU</name>
<dbReference type="AlphaFoldDB" id="A0AAW4Y7Z2"/>
<accession>A0AAW4Y7Z2</accession>
<organism evidence="1 2">
    <name type="scientific">Staphylococcus aureus</name>
    <dbReference type="NCBI Taxonomy" id="1280"/>
    <lineage>
        <taxon>Bacteria</taxon>
        <taxon>Bacillati</taxon>
        <taxon>Bacillota</taxon>
        <taxon>Bacilli</taxon>
        <taxon>Bacillales</taxon>
        <taxon>Staphylococcaceae</taxon>
        <taxon>Staphylococcus</taxon>
    </lineage>
</organism>
<protein>
    <submittedName>
        <fullName evidence="1">Esterase family protein</fullName>
    </submittedName>
</protein>
<evidence type="ECO:0000313" key="2">
    <source>
        <dbReference type="Proteomes" id="UP001200271"/>
    </source>
</evidence>
<reference evidence="1" key="1">
    <citation type="journal article" date="2021" name="Front Med (Lausanne)">
        <title>The Prevalence and Determinants of Fusidic Acid Resistance Among Methicillin-Resistant Staphylococcus aureus Clinical Isolates in China.</title>
        <authorList>
            <person name="Zhao H."/>
            <person name="Wang X."/>
            <person name="Wang B."/>
            <person name="Xu Y."/>
            <person name="Rao L."/>
            <person name="Wan B."/>
            <person name="Guo Y."/>
            <person name="Wu X."/>
            <person name="Yu J."/>
            <person name="Chen L."/>
            <person name="Li M."/>
            <person name="Yu F."/>
        </authorList>
    </citation>
    <scope>NUCLEOTIDE SEQUENCE</scope>
    <source>
        <strain evidence="1">NC-4</strain>
    </source>
</reference>
<dbReference type="Proteomes" id="UP001200271">
    <property type="component" value="Unassembled WGS sequence"/>
</dbReference>
<sequence length="28" mass="3510">HQWKDWKPLLSDILLYFLSKNTDDQLYE</sequence>
<proteinExistence type="predicted"/>
<gene>
    <name evidence="1" type="ORF">LB359_08320</name>
</gene>